<evidence type="ECO:0000313" key="13">
    <source>
        <dbReference type="Proteomes" id="UP000193685"/>
    </source>
</evidence>
<keyword evidence="8 11" id="KW-1133">Transmembrane helix</keyword>
<comment type="subunit">
    <text evidence="4 11">Heterodimer with ALG13 to form a functional enzyme.</text>
</comment>
<dbReference type="Gene3D" id="3.40.50.2000">
    <property type="entry name" value="Glycogen Phosphorylase B"/>
    <property type="match status" value="1"/>
</dbReference>
<dbReference type="EMBL" id="MCFI01000004">
    <property type="protein sequence ID" value="ORY85580.1"/>
    <property type="molecule type" value="Genomic_DNA"/>
</dbReference>
<evidence type="ECO:0000256" key="10">
    <source>
        <dbReference type="ARBA" id="ARBA00032062"/>
    </source>
</evidence>
<evidence type="ECO:0000256" key="2">
    <source>
        <dbReference type="ARBA" id="ARBA00004590"/>
    </source>
</evidence>
<dbReference type="Proteomes" id="UP000193685">
    <property type="component" value="Unassembled WGS sequence"/>
</dbReference>
<evidence type="ECO:0000256" key="6">
    <source>
        <dbReference type="ARBA" id="ARBA00022692"/>
    </source>
</evidence>
<dbReference type="STRING" id="56484.A0A1Y2FNK2"/>
<protein>
    <recommendedName>
        <fullName evidence="5 11">UDP-N-acetylglucosamine transferase subunit ALG14</fullName>
    </recommendedName>
    <alternativeName>
        <fullName evidence="10 11">Asparagine-linked glycosylation protein 14</fullName>
    </alternativeName>
</protein>
<comment type="similarity">
    <text evidence="3 11">Belongs to the ALG14 family.</text>
</comment>
<feature type="transmembrane region" description="Helical" evidence="11">
    <location>
        <begin position="102"/>
        <end position="121"/>
    </location>
</feature>
<evidence type="ECO:0000313" key="12">
    <source>
        <dbReference type="EMBL" id="ORY85580.1"/>
    </source>
</evidence>
<dbReference type="InterPro" id="IPR013969">
    <property type="entry name" value="Oligosacch_biosynth_Alg14"/>
</dbReference>
<feature type="transmembrane region" description="Helical" evidence="11">
    <location>
        <begin position="6"/>
        <end position="22"/>
    </location>
</feature>
<dbReference type="GO" id="GO:0031965">
    <property type="term" value="C:nuclear membrane"/>
    <property type="evidence" value="ECO:0007669"/>
    <property type="project" value="UniProtKB-SubCell"/>
</dbReference>
<evidence type="ECO:0000256" key="11">
    <source>
        <dbReference type="RuleBase" id="RU362127"/>
    </source>
</evidence>
<name>A0A1Y2FNK2_PROLT</name>
<comment type="subcellular location">
    <subcellularLocation>
        <location evidence="1 11">Endoplasmic reticulum membrane</location>
        <topology evidence="1 11">Single-pass membrane protein</topology>
    </subcellularLocation>
    <subcellularLocation>
        <location evidence="2">Nucleus membrane</location>
        <topology evidence="2">Single-pass membrane protein</topology>
    </subcellularLocation>
</comment>
<reference evidence="12 13" key="1">
    <citation type="submission" date="2016-07" db="EMBL/GenBank/DDBJ databases">
        <title>Pervasive Adenine N6-methylation of Active Genes in Fungi.</title>
        <authorList>
            <consortium name="DOE Joint Genome Institute"/>
            <person name="Mondo S.J."/>
            <person name="Dannebaum R.O."/>
            <person name="Kuo R.C."/>
            <person name="Labutti K."/>
            <person name="Haridas S."/>
            <person name="Kuo A."/>
            <person name="Salamov A."/>
            <person name="Ahrendt S.R."/>
            <person name="Lipzen A."/>
            <person name="Sullivan W."/>
            <person name="Andreopoulos W.B."/>
            <person name="Clum A."/>
            <person name="Lindquist E."/>
            <person name="Daum C."/>
            <person name="Ramamoorthy G.K."/>
            <person name="Gryganskyi A."/>
            <person name="Culley D."/>
            <person name="Magnuson J.K."/>
            <person name="James T.Y."/>
            <person name="O'Malley M.A."/>
            <person name="Stajich J.E."/>
            <person name="Spatafora J.W."/>
            <person name="Visel A."/>
            <person name="Grigoriev I.V."/>
        </authorList>
    </citation>
    <scope>NUCLEOTIDE SEQUENCE [LARGE SCALE GENOMIC DNA]</scope>
    <source>
        <strain evidence="12 13">12-1054</strain>
    </source>
</reference>
<dbReference type="GO" id="GO:0006488">
    <property type="term" value="P:dolichol-linked oligosaccharide biosynthetic process"/>
    <property type="evidence" value="ECO:0007669"/>
    <property type="project" value="InterPro"/>
</dbReference>
<dbReference type="SUPFAM" id="SSF53756">
    <property type="entry name" value="UDP-Glycosyltransferase/glycogen phosphorylase"/>
    <property type="match status" value="1"/>
</dbReference>
<keyword evidence="6 11" id="KW-0812">Transmembrane</keyword>
<evidence type="ECO:0000256" key="1">
    <source>
        <dbReference type="ARBA" id="ARBA00004389"/>
    </source>
</evidence>
<dbReference type="PANTHER" id="PTHR12154:SF4">
    <property type="entry name" value="UDP-N-ACETYLGLUCOSAMINE TRANSFERASE SUBUNIT ALG14 HOMOLOG"/>
    <property type="match status" value="1"/>
</dbReference>
<comment type="caution">
    <text evidence="11">Lacks conserved residue(s) required for the propagation of feature annotation.</text>
</comment>
<dbReference type="PANTHER" id="PTHR12154">
    <property type="entry name" value="GLYCOSYL TRANSFERASE-RELATED"/>
    <property type="match status" value="1"/>
</dbReference>
<evidence type="ECO:0000256" key="4">
    <source>
        <dbReference type="ARBA" id="ARBA00011335"/>
    </source>
</evidence>
<keyword evidence="13" id="KW-1185">Reference proteome</keyword>
<dbReference type="OMA" id="GTCCIIT"/>
<dbReference type="GO" id="GO:0004577">
    <property type="term" value="F:N-acetylglucosaminyldiphosphodolichol N-acetylglucosaminyltransferase activity"/>
    <property type="evidence" value="ECO:0007669"/>
    <property type="project" value="TreeGrafter"/>
</dbReference>
<keyword evidence="7 11" id="KW-0256">Endoplasmic reticulum</keyword>
<organism evidence="12 13">
    <name type="scientific">Protomyces lactucae-debilis</name>
    <dbReference type="NCBI Taxonomy" id="2754530"/>
    <lineage>
        <taxon>Eukaryota</taxon>
        <taxon>Fungi</taxon>
        <taxon>Dikarya</taxon>
        <taxon>Ascomycota</taxon>
        <taxon>Taphrinomycotina</taxon>
        <taxon>Taphrinomycetes</taxon>
        <taxon>Taphrinales</taxon>
        <taxon>Protomycetaceae</taxon>
        <taxon>Protomyces</taxon>
    </lineage>
</organism>
<comment type="function">
    <text evidence="11">Involved in protein N-glycosylation. Essential for the second step of the dolichol-linked oligosaccharide pathway. Anchors the catalytic subunit ALG13 to the ER.</text>
</comment>
<dbReference type="GO" id="GO:0043541">
    <property type="term" value="C:UDP-N-acetylglucosamine transferase complex"/>
    <property type="evidence" value="ECO:0007669"/>
    <property type="project" value="TreeGrafter"/>
</dbReference>
<sequence>MLSAYVLFSFLLFGITIILLYARKSNDAPRTLLVTLGSGGHTGEMISMLSTLDTRPFGRLVFYVSTGDRLSLTKANELSQQLGVQQIDIRVIPRARRVKQSFWTSPFTSIISLLSAFLYVAQDKPDLILSNGPGTCVIIIAVARLFRLLGVQHARVVFVESFARVHNLSLSGKLLLQLRLVDRFLMQWPTDVQVHPKVENVGSLI</sequence>
<dbReference type="OrthoDB" id="17098at2759"/>
<accession>A0A1Y2FNK2</accession>
<evidence type="ECO:0000256" key="3">
    <source>
        <dbReference type="ARBA" id="ARBA00009731"/>
    </source>
</evidence>
<gene>
    <name evidence="11" type="primary">ALG14</name>
    <name evidence="12" type="ORF">BCR37DRAFT_243194</name>
</gene>
<keyword evidence="9 11" id="KW-0472">Membrane</keyword>
<proteinExistence type="inferred from homology"/>
<evidence type="ECO:0000256" key="9">
    <source>
        <dbReference type="ARBA" id="ARBA00023136"/>
    </source>
</evidence>
<evidence type="ECO:0000256" key="7">
    <source>
        <dbReference type="ARBA" id="ARBA00022824"/>
    </source>
</evidence>
<feature type="transmembrane region" description="Helical" evidence="11">
    <location>
        <begin position="127"/>
        <end position="146"/>
    </location>
</feature>
<dbReference type="Pfam" id="PF08660">
    <property type="entry name" value="Alg14"/>
    <property type="match status" value="1"/>
</dbReference>
<evidence type="ECO:0000256" key="8">
    <source>
        <dbReference type="ARBA" id="ARBA00022989"/>
    </source>
</evidence>
<comment type="caution">
    <text evidence="12">The sequence shown here is derived from an EMBL/GenBank/DDBJ whole genome shotgun (WGS) entry which is preliminary data.</text>
</comment>
<dbReference type="AlphaFoldDB" id="A0A1Y2FNK2"/>
<evidence type="ECO:0000256" key="5">
    <source>
        <dbReference type="ARBA" id="ARBA00017467"/>
    </source>
</evidence>